<keyword evidence="1" id="KW-0812">Transmembrane</keyword>
<dbReference type="Pfam" id="PF10724">
    <property type="entry name" value="DUF2516"/>
    <property type="match status" value="1"/>
</dbReference>
<proteinExistence type="predicted"/>
<evidence type="ECO:0000256" key="1">
    <source>
        <dbReference type="SAM" id="Phobius"/>
    </source>
</evidence>
<dbReference type="EMBL" id="CP014518">
    <property type="protein sequence ID" value="AMM31461.1"/>
    <property type="molecule type" value="Genomic_DNA"/>
</dbReference>
<keyword evidence="1" id="KW-0472">Membrane</keyword>
<dbReference type="Proteomes" id="UP000070134">
    <property type="component" value="Chromosome"/>
</dbReference>
<reference evidence="2 3" key="1">
    <citation type="submission" date="2016-02" db="EMBL/GenBank/DDBJ databases">
        <title>Complete genome of Sinomonas atrocyanea KCTC 3377.</title>
        <authorList>
            <person name="Kim K.M."/>
        </authorList>
    </citation>
    <scope>NUCLEOTIDE SEQUENCE [LARGE SCALE GENOMIC DNA]</scope>
    <source>
        <strain evidence="2 3">KCTC 3377</strain>
    </source>
</reference>
<protein>
    <submittedName>
        <fullName evidence="2">Membrane protein</fullName>
    </submittedName>
</protein>
<keyword evidence="3" id="KW-1185">Reference proteome</keyword>
<dbReference type="AlphaFoldDB" id="A0A126ZY11"/>
<dbReference type="PATRIC" id="fig|37927.3.peg.792"/>
<dbReference type="InterPro" id="IPR019662">
    <property type="entry name" value="DUF2516"/>
</dbReference>
<evidence type="ECO:0000313" key="3">
    <source>
        <dbReference type="Proteomes" id="UP000070134"/>
    </source>
</evidence>
<gene>
    <name evidence="2" type="ORF">SA2016_0771</name>
</gene>
<organism evidence="2 3">
    <name type="scientific">Sinomonas atrocyanea</name>
    <dbReference type="NCBI Taxonomy" id="37927"/>
    <lineage>
        <taxon>Bacteria</taxon>
        <taxon>Bacillati</taxon>
        <taxon>Actinomycetota</taxon>
        <taxon>Actinomycetes</taxon>
        <taxon>Micrococcales</taxon>
        <taxon>Micrococcaceae</taxon>
        <taxon>Sinomonas</taxon>
    </lineage>
</organism>
<dbReference type="STRING" id="37927.SA2016_0771"/>
<sequence>MDGKFLIFWIQFASFYVTGLICAAVAVWAFVDCLIRKAPMFEARMKRTKGFWLGVTGAAAFVTVLGVILPEGSGFIFGFGGYGLFNIAAVTAAGVYLADVRPAVAHR</sequence>
<dbReference type="KEGG" id="satk:SA2016_0771"/>
<feature type="transmembrane region" description="Helical" evidence="1">
    <location>
        <begin position="6"/>
        <end position="31"/>
    </location>
</feature>
<keyword evidence="1" id="KW-1133">Transmembrane helix</keyword>
<dbReference type="RefSeq" id="WP_066495466.1">
    <property type="nucleotide sequence ID" value="NZ_BJMO01000012.1"/>
</dbReference>
<evidence type="ECO:0000313" key="2">
    <source>
        <dbReference type="EMBL" id="AMM31461.1"/>
    </source>
</evidence>
<feature type="transmembrane region" description="Helical" evidence="1">
    <location>
        <begin position="75"/>
        <end position="98"/>
    </location>
</feature>
<accession>A0A126ZY11</accession>
<name>A0A126ZY11_9MICC</name>
<feature type="transmembrane region" description="Helical" evidence="1">
    <location>
        <begin position="51"/>
        <end position="69"/>
    </location>
</feature>
<dbReference type="OrthoDB" id="4774469at2"/>